<organism evidence="1 2">
    <name type="scientific">Actinacidiphila reveromycinica</name>
    <dbReference type="NCBI Taxonomy" id="659352"/>
    <lineage>
        <taxon>Bacteria</taxon>
        <taxon>Bacillati</taxon>
        <taxon>Actinomycetota</taxon>
        <taxon>Actinomycetes</taxon>
        <taxon>Kitasatosporales</taxon>
        <taxon>Streptomycetaceae</taxon>
        <taxon>Actinacidiphila</taxon>
    </lineage>
</organism>
<accession>A0A7U3VSB8</accession>
<reference evidence="1 2" key="1">
    <citation type="journal article" date="2010" name="J. Bacteriol.">
        <title>Biochemical characterization of a novel indole prenyltransferase from Streptomyces sp. SN-593.</title>
        <authorList>
            <person name="Takahashi S."/>
            <person name="Takagi H."/>
            <person name="Toyoda A."/>
            <person name="Uramoto M."/>
            <person name="Nogawa T."/>
            <person name="Ueki M."/>
            <person name="Sakaki Y."/>
            <person name="Osada H."/>
        </authorList>
    </citation>
    <scope>NUCLEOTIDE SEQUENCE [LARGE SCALE GENOMIC DNA]</scope>
    <source>
        <strain evidence="1 2">SN-593</strain>
    </source>
</reference>
<evidence type="ECO:0000313" key="1">
    <source>
        <dbReference type="EMBL" id="BBB01624.1"/>
    </source>
</evidence>
<keyword evidence="2" id="KW-1185">Reference proteome</keyword>
<gene>
    <name evidence="1" type="ORF">RVR_9128</name>
</gene>
<dbReference type="RefSeq" id="WP_202237530.1">
    <property type="nucleotide sequence ID" value="NZ_AP018365.1"/>
</dbReference>
<reference evidence="1 2" key="4">
    <citation type="journal article" date="2020" name="Sci. Rep.">
        <title>beta-carboline chemical signals induce reveromycin production through a LuxR family regulator in Streptomyces sp. SN-593.</title>
        <authorList>
            <person name="Panthee S."/>
            <person name="Kito N."/>
            <person name="Hayashi T."/>
            <person name="Shimizu T."/>
            <person name="Ishikawa J."/>
            <person name="Hamamoto H."/>
            <person name="Osada H."/>
            <person name="Takahashi S."/>
        </authorList>
    </citation>
    <scope>NUCLEOTIDE SEQUENCE [LARGE SCALE GENOMIC DNA]</scope>
    <source>
        <strain evidence="1 2">SN-593</strain>
    </source>
</reference>
<proteinExistence type="predicted"/>
<evidence type="ECO:0000313" key="2">
    <source>
        <dbReference type="Proteomes" id="UP000595703"/>
    </source>
</evidence>
<protein>
    <recommendedName>
        <fullName evidence="3">DUF4034 domain-containing protein</fullName>
    </recommendedName>
</protein>
<reference evidence="1 2" key="2">
    <citation type="journal article" date="2011" name="J. Antibiot.">
        <title>Furaquinocins I and J: novel polyketide isoprenoid hybrid compounds from Streptomyces reveromyceticus SN-593.</title>
        <authorList>
            <person name="Panthee S."/>
            <person name="Takahashi S."/>
            <person name="Takagi H."/>
            <person name="Nogawa T."/>
            <person name="Oowada E."/>
            <person name="Uramoto M."/>
            <person name="Osada H."/>
        </authorList>
    </citation>
    <scope>NUCLEOTIDE SEQUENCE [LARGE SCALE GENOMIC DNA]</scope>
    <source>
        <strain evidence="1 2">SN-593</strain>
    </source>
</reference>
<evidence type="ECO:0008006" key="3">
    <source>
        <dbReference type="Google" id="ProtNLM"/>
    </source>
</evidence>
<dbReference type="KEGG" id="arev:RVR_9128"/>
<dbReference type="Proteomes" id="UP000595703">
    <property type="component" value="Chromosome"/>
</dbReference>
<dbReference type="AlphaFoldDB" id="A0A7U3VSB8"/>
<reference evidence="1 2" key="3">
    <citation type="journal article" date="2011" name="Nat. Chem. Biol.">
        <title>Reveromycin A biosynthesis uses RevG and RevJ for stereospecific spiroacetal formation.</title>
        <authorList>
            <person name="Takahashi S."/>
            <person name="Toyoda A."/>
            <person name="Sekiyama Y."/>
            <person name="Takagi H."/>
            <person name="Nogawa T."/>
            <person name="Uramoto M."/>
            <person name="Suzuki R."/>
            <person name="Koshino H."/>
            <person name="Kumano T."/>
            <person name="Panthee S."/>
            <person name="Dairi T."/>
            <person name="Ishikawa J."/>
            <person name="Ikeda H."/>
            <person name="Sakaki Y."/>
            <person name="Osada H."/>
        </authorList>
    </citation>
    <scope>NUCLEOTIDE SEQUENCE [LARGE SCALE GENOMIC DNA]</scope>
    <source>
        <strain evidence="1 2">SN-593</strain>
    </source>
</reference>
<dbReference type="EMBL" id="AP018365">
    <property type="protein sequence ID" value="BBB01624.1"/>
    <property type="molecule type" value="Genomic_DNA"/>
</dbReference>
<name>A0A7U3VSB8_9ACTN</name>
<sequence>MTPPPPLFRFSRGRAGPSLDPALGDRELVAARAALNQGHWTDVRALLAATGDDWDTRGHRLVVLGAGISAAAWAEEWRLAEPESADAAALAAAAGVFRAIAGRQNPEDAREACLRVARRATRDPTPWLLLLVLARRTGSDDEQVRAFDQVRGRHRGHHHAHHLMTQCLAERQRTDGDDPFHEVYEFTEWAAGEAGPSSPLTVLPLVALVERYRALAAAGTLPPDPDRLPYWSGPHAHNSVRAGFDWWLAWDGPPYPRMPIDLNYLAYGAFHSGDTVEAAALFHRIGAAATRVPWSYPDRDPRKAFRAARDHALGFDPS</sequence>